<evidence type="ECO:0008006" key="6">
    <source>
        <dbReference type="Google" id="ProtNLM"/>
    </source>
</evidence>
<accession>A0A814RSZ2</accession>
<comment type="caution">
    <text evidence="2">The sequence shown here is derived from an EMBL/GenBank/DDBJ whole genome shotgun (WGS) entry which is preliminary data.</text>
</comment>
<evidence type="ECO:0000313" key="3">
    <source>
        <dbReference type="EMBL" id="CAF4248143.1"/>
    </source>
</evidence>
<feature type="region of interest" description="Disordered" evidence="1">
    <location>
        <begin position="229"/>
        <end position="285"/>
    </location>
</feature>
<dbReference type="AlphaFoldDB" id="A0A814RSZ2"/>
<dbReference type="PANTHER" id="PTHR19446">
    <property type="entry name" value="REVERSE TRANSCRIPTASES"/>
    <property type="match status" value="1"/>
</dbReference>
<reference evidence="2" key="1">
    <citation type="submission" date="2021-02" db="EMBL/GenBank/DDBJ databases">
        <authorList>
            <person name="Nowell W R."/>
        </authorList>
    </citation>
    <scope>NUCLEOTIDE SEQUENCE</scope>
</reference>
<protein>
    <recommendedName>
        <fullName evidence="6">Reverse transcriptase</fullName>
    </recommendedName>
</protein>
<gene>
    <name evidence="3" type="ORF">BYL167_LOCUS25439</name>
    <name evidence="2" type="ORF">CJN711_LOCUS8810</name>
    <name evidence="4" type="ORF">GIL414_LOCUS40764</name>
</gene>
<feature type="compositionally biased region" description="Basic residues" evidence="1">
    <location>
        <begin position="268"/>
        <end position="278"/>
    </location>
</feature>
<dbReference type="EMBL" id="CAJNOV010003262">
    <property type="protein sequence ID" value="CAF1136089.1"/>
    <property type="molecule type" value="Genomic_DNA"/>
</dbReference>
<dbReference type="Proteomes" id="UP000681967">
    <property type="component" value="Unassembled WGS sequence"/>
</dbReference>
<evidence type="ECO:0000313" key="2">
    <source>
        <dbReference type="EMBL" id="CAF1136089.1"/>
    </source>
</evidence>
<dbReference type="EMBL" id="CAJOBJ010113807">
    <property type="protein sequence ID" value="CAF4644136.1"/>
    <property type="molecule type" value="Genomic_DNA"/>
</dbReference>
<evidence type="ECO:0000313" key="5">
    <source>
        <dbReference type="Proteomes" id="UP000663855"/>
    </source>
</evidence>
<dbReference type="Proteomes" id="UP000663855">
    <property type="component" value="Unassembled WGS sequence"/>
</dbReference>
<name>A0A814RSZ2_9BILA</name>
<feature type="compositionally biased region" description="Polar residues" evidence="1">
    <location>
        <begin position="246"/>
        <end position="259"/>
    </location>
</feature>
<evidence type="ECO:0000313" key="4">
    <source>
        <dbReference type="EMBL" id="CAF4644136.1"/>
    </source>
</evidence>
<dbReference type="EMBL" id="CAJOBH010025664">
    <property type="protein sequence ID" value="CAF4248143.1"/>
    <property type="molecule type" value="Genomic_DNA"/>
</dbReference>
<sequence length="285" mass="32117">MQPTDNLSEHARKIEGAIKEAASTAIPTKRIAKKPWISEEILKIAEEKQTKDASNVKMQAFKDLCKKVKKAVRKDKENWIQKQCEEVEKGLEIGNTRQAYSLIKMLRKKFTPRINVVRDQDGKMLQSQCGSLYKDHGGGDNLVRSLNNITPTNTEEPQEILYSEVKEAIRSLKKNKSAGPDGIPAEMLQAGGEQLEREIHKLCNKAWEEGTIPDEWGKSILIPIPKKGRSKRMCKLPGDLSDKSHGTSTANRATQQVKATTRTSPLRRTSRIQKRQKHSTPNPDT</sequence>
<proteinExistence type="predicted"/>
<dbReference type="Proteomes" id="UP000681720">
    <property type="component" value="Unassembled WGS sequence"/>
</dbReference>
<organism evidence="2 5">
    <name type="scientific">Rotaria magnacalcarata</name>
    <dbReference type="NCBI Taxonomy" id="392030"/>
    <lineage>
        <taxon>Eukaryota</taxon>
        <taxon>Metazoa</taxon>
        <taxon>Spiralia</taxon>
        <taxon>Gnathifera</taxon>
        <taxon>Rotifera</taxon>
        <taxon>Eurotatoria</taxon>
        <taxon>Bdelloidea</taxon>
        <taxon>Philodinida</taxon>
        <taxon>Philodinidae</taxon>
        <taxon>Rotaria</taxon>
    </lineage>
</organism>
<evidence type="ECO:0000256" key="1">
    <source>
        <dbReference type="SAM" id="MobiDB-lite"/>
    </source>
</evidence>